<dbReference type="OrthoDB" id="278280at2"/>
<organism evidence="2 3">
    <name type="scientific">Posidoniimonas corsicana</name>
    <dbReference type="NCBI Taxonomy" id="1938618"/>
    <lineage>
        <taxon>Bacteria</taxon>
        <taxon>Pseudomonadati</taxon>
        <taxon>Planctomycetota</taxon>
        <taxon>Planctomycetia</taxon>
        <taxon>Pirellulales</taxon>
        <taxon>Lacipirellulaceae</taxon>
        <taxon>Posidoniimonas</taxon>
    </lineage>
</organism>
<evidence type="ECO:0000313" key="3">
    <source>
        <dbReference type="Proteomes" id="UP000316714"/>
    </source>
</evidence>
<dbReference type="RefSeq" id="WP_146561110.1">
    <property type="nucleotide sequence ID" value="NZ_SIHJ01000001.1"/>
</dbReference>
<keyword evidence="3" id="KW-1185">Reference proteome</keyword>
<reference evidence="2 3" key="1">
    <citation type="submission" date="2019-02" db="EMBL/GenBank/DDBJ databases">
        <title>Deep-cultivation of Planctomycetes and their phenomic and genomic characterization uncovers novel biology.</title>
        <authorList>
            <person name="Wiegand S."/>
            <person name="Jogler M."/>
            <person name="Boedeker C."/>
            <person name="Pinto D."/>
            <person name="Vollmers J."/>
            <person name="Rivas-Marin E."/>
            <person name="Kohn T."/>
            <person name="Peeters S.H."/>
            <person name="Heuer A."/>
            <person name="Rast P."/>
            <person name="Oberbeckmann S."/>
            <person name="Bunk B."/>
            <person name="Jeske O."/>
            <person name="Meyerdierks A."/>
            <person name="Storesund J.E."/>
            <person name="Kallscheuer N."/>
            <person name="Luecker S."/>
            <person name="Lage O.M."/>
            <person name="Pohl T."/>
            <person name="Merkel B.J."/>
            <person name="Hornburger P."/>
            <person name="Mueller R.-W."/>
            <person name="Bruemmer F."/>
            <person name="Labrenz M."/>
            <person name="Spormann A.M."/>
            <person name="Op Den Camp H."/>
            <person name="Overmann J."/>
            <person name="Amann R."/>
            <person name="Jetten M.S.M."/>
            <person name="Mascher T."/>
            <person name="Medema M.H."/>
            <person name="Devos D.P."/>
            <person name="Kaster A.-K."/>
            <person name="Ovreas L."/>
            <person name="Rohde M."/>
            <person name="Galperin M.Y."/>
            <person name="Jogler C."/>
        </authorList>
    </citation>
    <scope>NUCLEOTIDE SEQUENCE [LARGE SCALE GENOMIC DNA]</scope>
    <source>
        <strain evidence="2 3">KOR34</strain>
    </source>
</reference>
<dbReference type="AlphaFoldDB" id="A0A5C5V975"/>
<dbReference type="Proteomes" id="UP000316714">
    <property type="component" value="Unassembled WGS sequence"/>
</dbReference>
<protein>
    <recommendedName>
        <fullName evidence="4">Pilus assembly protein, PilO</fullName>
    </recommendedName>
</protein>
<feature type="compositionally biased region" description="Basic and acidic residues" evidence="1">
    <location>
        <begin position="216"/>
        <end position="234"/>
    </location>
</feature>
<accession>A0A5C5V975</accession>
<comment type="caution">
    <text evidence="2">The sequence shown here is derived from an EMBL/GenBank/DDBJ whole genome shotgun (WGS) entry which is preliminary data.</text>
</comment>
<sequence length="320" mass="35567">MTQRERYLLIGVVAVIALWGGAKALQWRQQAFTDLRGELSDVQRQINDADLEMLQTAEDVERLEDWQERSLPADVQVAQTEYRAWLMDRLNEAGLSFNNVRRVGARPEGDAFIGISYTAHAEGTLVEVTKFLHAFYDSPQLHTLTRLKLAPLPDGGKIAMDLSVEALIVDGATRENGLAEGESNRLALGELSDYLESIDGRNLFVEYTPPPPPRQDPPKVVDRRPEPPPKPKFDDAKHAHFTGVVGNGGKQQAWINVRTTGKTLFVAVGDPIKIGQFDGRVKSIDPDERRLYLESEGQVYRVPFGASLRDGVPVEGDSLL</sequence>
<evidence type="ECO:0000313" key="2">
    <source>
        <dbReference type="EMBL" id="TWT35156.1"/>
    </source>
</evidence>
<gene>
    <name evidence="2" type="ORF">KOR34_00430</name>
</gene>
<feature type="region of interest" description="Disordered" evidence="1">
    <location>
        <begin position="206"/>
        <end position="234"/>
    </location>
</feature>
<name>A0A5C5V975_9BACT</name>
<evidence type="ECO:0008006" key="4">
    <source>
        <dbReference type="Google" id="ProtNLM"/>
    </source>
</evidence>
<dbReference type="EMBL" id="SIHJ01000001">
    <property type="protein sequence ID" value="TWT35156.1"/>
    <property type="molecule type" value="Genomic_DNA"/>
</dbReference>
<proteinExistence type="predicted"/>
<evidence type="ECO:0000256" key="1">
    <source>
        <dbReference type="SAM" id="MobiDB-lite"/>
    </source>
</evidence>